<dbReference type="FunFam" id="3.60.21.10:FF:000292">
    <property type="entry name" value="Serine/threonine protein phosphatase, putative"/>
    <property type="match status" value="1"/>
</dbReference>
<dbReference type="VEuPathDB" id="TrichDB:TVAG_256340"/>
<sequence length="181" mass="20229">MLRRPILTATDIVEGIVWSDPKPEQKIEYLNSPRGHGYYFNQTALESFLEKNKLKGLIRGHLFVDGYESMFDGKCITVFSASNYTTAFSSSSAILMITATGEISSAVYPGLDTPSRMQPVKQNPFPKLNMATVNVNSTIIPRMTNLKRTTKVRNENTARPRHGSEVQATSIMKTRQLLLGK</sequence>
<dbReference type="PANTHER" id="PTHR11668">
    <property type="entry name" value="SERINE/THREONINE PROTEIN PHOSPHATASE"/>
    <property type="match status" value="1"/>
</dbReference>
<accession>A2EFE6</accession>
<gene>
    <name evidence="6" type="ORF">TVAG_240040</name>
</gene>
<reference evidence="6" key="2">
    <citation type="journal article" date="2007" name="Science">
        <title>Draft genome sequence of the sexually transmitted pathogen Trichomonas vaginalis.</title>
        <authorList>
            <person name="Carlton J.M."/>
            <person name="Hirt R.P."/>
            <person name="Silva J.C."/>
            <person name="Delcher A.L."/>
            <person name="Schatz M."/>
            <person name="Zhao Q."/>
            <person name="Wortman J.R."/>
            <person name="Bidwell S.L."/>
            <person name="Alsmark U.C.M."/>
            <person name="Besteiro S."/>
            <person name="Sicheritz-Ponten T."/>
            <person name="Noel C.J."/>
            <person name="Dacks J.B."/>
            <person name="Foster P.G."/>
            <person name="Simillion C."/>
            <person name="Van de Peer Y."/>
            <person name="Miranda-Saavedra D."/>
            <person name="Barton G.J."/>
            <person name="Westrop G.D."/>
            <person name="Mueller S."/>
            <person name="Dessi D."/>
            <person name="Fiori P.L."/>
            <person name="Ren Q."/>
            <person name="Paulsen I."/>
            <person name="Zhang H."/>
            <person name="Bastida-Corcuera F.D."/>
            <person name="Simoes-Barbosa A."/>
            <person name="Brown M.T."/>
            <person name="Hayes R.D."/>
            <person name="Mukherjee M."/>
            <person name="Okumura C.Y."/>
            <person name="Schneider R."/>
            <person name="Smith A.J."/>
            <person name="Vanacova S."/>
            <person name="Villalvazo M."/>
            <person name="Haas B.J."/>
            <person name="Pertea M."/>
            <person name="Feldblyum T.V."/>
            <person name="Utterback T.R."/>
            <person name="Shu C.L."/>
            <person name="Osoegawa K."/>
            <person name="de Jong P.J."/>
            <person name="Hrdy I."/>
            <person name="Horvathova L."/>
            <person name="Zubacova Z."/>
            <person name="Dolezal P."/>
            <person name="Malik S.B."/>
            <person name="Logsdon J.M. Jr."/>
            <person name="Henze K."/>
            <person name="Gupta A."/>
            <person name="Wang C.C."/>
            <person name="Dunne R.L."/>
            <person name="Upcroft J.A."/>
            <person name="Upcroft P."/>
            <person name="White O."/>
            <person name="Salzberg S.L."/>
            <person name="Tang P."/>
            <person name="Chiu C.-H."/>
            <person name="Lee Y.-S."/>
            <person name="Embley T.M."/>
            <person name="Coombs G.H."/>
            <person name="Mottram J.C."/>
            <person name="Tachezy J."/>
            <person name="Fraser-Liggett C.M."/>
            <person name="Johnson P.J."/>
        </authorList>
    </citation>
    <scope>NUCLEOTIDE SEQUENCE [LARGE SCALE GENOMIC DNA]</scope>
    <source>
        <strain evidence="6">G3</strain>
    </source>
</reference>
<dbReference type="KEGG" id="tva:4766548"/>
<dbReference type="InParanoid" id="A2EFE6"/>
<evidence type="ECO:0000256" key="3">
    <source>
        <dbReference type="ARBA" id="ARBA00022801"/>
    </source>
</evidence>
<dbReference type="Gene3D" id="3.60.21.10">
    <property type="match status" value="1"/>
</dbReference>
<dbReference type="SUPFAM" id="SSF56300">
    <property type="entry name" value="Metallo-dependent phosphatases"/>
    <property type="match status" value="1"/>
</dbReference>
<dbReference type="GO" id="GO:0046872">
    <property type="term" value="F:metal ion binding"/>
    <property type="evidence" value="ECO:0007669"/>
    <property type="project" value="UniProtKB-KW"/>
</dbReference>
<evidence type="ECO:0000256" key="1">
    <source>
        <dbReference type="ARBA" id="ARBA00013081"/>
    </source>
</evidence>
<evidence type="ECO:0000256" key="4">
    <source>
        <dbReference type="ARBA" id="ARBA00022912"/>
    </source>
</evidence>
<dbReference type="GO" id="GO:0005737">
    <property type="term" value="C:cytoplasm"/>
    <property type="evidence" value="ECO:0000318"/>
    <property type="project" value="GO_Central"/>
</dbReference>
<evidence type="ECO:0000256" key="5">
    <source>
        <dbReference type="ARBA" id="ARBA00023211"/>
    </source>
</evidence>
<dbReference type="EMBL" id="DS113374">
    <property type="protein sequence ID" value="EAY08643.1"/>
    <property type="molecule type" value="Genomic_DNA"/>
</dbReference>
<proteinExistence type="predicted"/>
<dbReference type="InterPro" id="IPR029052">
    <property type="entry name" value="Metallo-depent_PP-like"/>
</dbReference>
<keyword evidence="4" id="KW-0904">Protein phosphatase</keyword>
<evidence type="ECO:0000256" key="2">
    <source>
        <dbReference type="ARBA" id="ARBA00022723"/>
    </source>
</evidence>
<keyword evidence="2" id="KW-0479">Metal-binding</keyword>
<keyword evidence="3" id="KW-0378">Hydrolase</keyword>
<dbReference type="VEuPathDB" id="TrichDB:TVAGG3_0090020"/>
<dbReference type="Proteomes" id="UP000001542">
    <property type="component" value="Unassembled WGS sequence"/>
</dbReference>
<protein>
    <recommendedName>
        <fullName evidence="1">protein-serine/threonine phosphatase</fullName>
        <ecNumber evidence="1">3.1.3.16</ecNumber>
    </recommendedName>
</protein>
<dbReference type="GO" id="GO:0004722">
    <property type="term" value="F:protein serine/threonine phosphatase activity"/>
    <property type="evidence" value="ECO:0000318"/>
    <property type="project" value="GO_Central"/>
</dbReference>
<dbReference type="InterPro" id="IPR050341">
    <property type="entry name" value="PP1_catalytic_subunit"/>
</dbReference>
<dbReference type="eggNOG" id="KOG0374">
    <property type="taxonomic scope" value="Eukaryota"/>
</dbReference>
<dbReference type="GO" id="GO:0005634">
    <property type="term" value="C:nucleus"/>
    <property type="evidence" value="ECO:0000318"/>
    <property type="project" value="GO_Central"/>
</dbReference>
<evidence type="ECO:0000313" key="6">
    <source>
        <dbReference type="EMBL" id="EAY08643.1"/>
    </source>
</evidence>
<keyword evidence="7" id="KW-1185">Reference proteome</keyword>
<dbReference type="PANTHER" id="PTHR11668:SF300">
    <property type="entry name" value="SERINE_THREONINE-PROTEIN PHOSPHATASE"/>
    <property type="match status" value="1"/>
</dbReference>
<dbReference type="EC" id="3.1.3.16" evidence="1"/>
<keyword evidence="5" id="KW-0464">Manganese</keyword>
<dbReference type="AlphaFoldDB" id="A2EFE6"/>
<dbReference type="STRING" id="5722.A2EFE6"/>
<name>A2EFE6_TRIV3</name>
<dbReference type="RefSeq" id="XP_001320866.1">
    <property type="nucleotide sequence ID" value="XM_001320831.1"/>
</dbReference>
<evidence type="ECO:0000313" key="7">
    <source>
        <dbReference type="Proteomes" id="UP000001542"/>
    </source>
</evidence>
<reference evidence="6" key="1">
    <citation type="submission" date="2006-10" db="EMBL/GenBank/DDBJ databases">
        <authorList>
            <person name="Amadeo P."/>
            <person name="Zhao Q."/>
            <person name="Wortman J."/>
            <person name="Fraser-Liggett C."/>
            <person name="Carlton J."/>
        </authorList>
    </citation>
    <scope>NUCLEOTIDE SEQUENCE</scope>
    <source>
        <strain evidence="6">G3</strain>
    </source>
</reference>
<organism evidence="6 7">
    <name type="scientific">Trichomonas vaginalis (strain ATCC PRA-98 / G3)</name>
    <dbReference type="NCBI Taxonomy" id="412133"/>
    <lineage>
        <taxon>Eukaryota</taxon>
        <taxon>Metamonada</taxon>
        <taxon>Parabasalia</taxon>
        <taxon>Trichomonadida</taxon>
        <taxon>Trichomonadidae</taxon>
        <taxon>Trichomonas</taxon>
    </lineage>
</organism>